<proteinExistence type="predicted"/>
<protein>
    <submittedName>
        <fullName evidence="2">Transposase</fullName>
    </submittedName>
</protein>
<dbReference type="Proteomes" id="UP000095283">
    <property type="component" value="Unplaced"/>
</dbReference>
<organism evidence="1 2">
    <name type="scientific">Heterorhabditis bacteriophora</name>
    <name type="common">Entomopathogenic nematode worm</name>
    <dbReference type="NCBI Taxonomy" id="37862"/>
    <lineage>
        <taxon>Eukaryota</taxon>
        <taxon>Metazoa</taxon>
        <taxon>Ecdysozoa</taxon>
        <taxon>Nematoda</taxon>
        <taxon>Chromadorea</taxon>
        <taxon>Rhabditida</taxon>
        <taxon>Rhabditina</taxon>
        <taxon>Rhabditomorpha</taxon>
        <taxon>Strongyloidea</taxon>
        <taxon>Heterorhabditidae</taxon>
        <taxon>Heterorhabditis</taxon>
    </lineage>
</organism>
<name>A0A1I7WLD0_HETBA</name>
<sequence>MAKLQLTSRRCYQDEADKNNDYFKEMLCDMILK</sequence>
<dbReference type="AlphaFoldDB" id="A0A1I7WLD0"/>
<accession>A0A1I7WLD0</accession>
<keyword evidence="1" id="KW-1185">Reference proteome</keyword>
<dbReference type="WBParaSite" id="Hba_05948">
    <property type="protein sequence ID" value="Hba_05948"/>
    <property type="gene ID" value="Hba_05948"/>
</dbReference>
<evidence type="ECO:0000313" key="2">
    <source>
        <dbReference type="WBParaSite" id="Hba_05948"/>
    </source>
</evidence>
<reference evidence="2" key="1">
    <citation type="submission" date="2016-11" db="UniProtKB">
        <authorList>
            <consortium name="WormBaseParasite"/>
        </authorList>
    </citation>
    <scope>IDENTIFICATION</scope>
</reference>
<evidence type="ECO:0000313" key="1">
    <source>
        <dbReference type="Proteomes" id="UP000095283"/>
    </source>
</evidence>